<protein>
    <submittedName>
        <fullName evidence="1">DUF2071 domain-containing protein</fullName>
    </submittedName>
</protein>
<dbReference type="Proteomes" id="UP001306950">
    <property type="component" value="Unassembled WGS sequence"/>
</dbReference>
<dbReference type="EMBL" id="JAZHPZ010000002">
    <property type="protein sequence ID" value="MEF2965370.1"/>
    <property type="molecule type" value="Genomic_DNA"/>
</dbReference>
<evidence type="ECO:0000313" key="2">
    <source>
        <dbReference type="Proteomes" id="UP001306950"/>
    </source>
</evidence>
<accession>A0ABU7VPF2</accession>
<dbReference type="RefSeq" id="WP_331845603.1">
    <property type="nucleotide sequence ID" value="NZ_JAZHPZ010000002.1"/>
</dbReference>
<keyword evidence="2" id="KW-1185">Reference proteome</keyword>
<gene>
    <name evidence="1" type="ORF">V3851_05945</name>
</gene>
<dbReference type="SUPFAM" id="SSF160104">
    <property type="entry name" value="Acetoacetate decarboxylase-like"/>
    <property type="match status" value="1"/>
</dbReference>
<reference evidence="1 2" key="1">
    <citation type="submission" date="2024-02" db="EMBL/GenBank/DDBJ databases">
        <title>A nitrogen-fixing paenibacillus bacterium.</title>
        <authorList>
            <person name="Zhang W.L."/>
            <person name="Chen S.F."/>
        </authorList>
    </citation>
    <scope>NUCLEOTIDE SEQUENCE [LARGE SCALE GENOMIC DNA]</scope>
    <source>
        <strain evidence="1 2">M1</strain>
    </source>
</reference>
<organism evidence="1 2">
    <name type="scientific">Paenibacillus haidiansis</name>
    <dbReference type="NCBI Taxonomy" id="1574488"/>
    <lineage>
        <taxon>Bacteria</taxon>
        <taxon>Bacillati</taxon>
        <taxon>Bacillota</taxon>
        <taxon>Bacilli</taxon>
        <taxon>Bacillales</taxon>
        <taxon>Paenibacillaceae</taxon>
        <taxon>Paenibacillus</taxon>
    </lineage>
</organism>
<dbReference type="Pfam" id="PF09844">
    <property type="entry name" value="DUF2071"/>
    <property type="match status" value="1"/>
</dbReference>
<dbReference type="Gene3D" id="2.40.400.10">
    <property type="entry name" value="Acetoacetate decarboxylase-like"/>
    <property type="match status" value="1"/>
</dbReference>
<dbReference type="PANTHER" id="PTHR39186:SF1">
    <property type="entry name" value="DUF2071 DOMAIN-CONTAINING PROTEIN"/>
    <property type="match status" value="1"/>
</dbReference>
<proteinExistence type="predicted"/>
<sequence>MAQNEENQAWDAGHRLWPLPKLPWIMRQSWTDVLFIHYPIRIDVLRNLVPAGLQLDAYDGWGWIGLVLFNTEKVSFRGIPAFYAFPELNIRTYVRTDGKPGVYFFSLDAMHWPTVILGRIFCHLPYSHANMTVRRNGESITFGSRRKQEPSIGLNCSYRFTSTTRPDLR</sequence>
<evidence type="ECO:0000313" key="1">
    <source>
        <dbReference type="EMBL" id="MEF2965370.1"/>
    </source>
</evidence>
<dbReference type="InterPro" id="IPR023375">
    <property type="entry name" value="ADC_dom_sf"/>
</dbReference>
<dbReference type="PANTHER" id="PTHR39186">
    <property type="entry name" value="DUF2071 FAMILY PROTEIN"/>
    <property type="match status" value="1"/>
</dbReference>
<dbReference type="InterPro" id="IPR018644">
    <property type="entry name" value="DUF2071"/>
</dbReference>
<comment type="caution">
    <text evidence="1">The sequence shown here is derived from an EMBL/GenBank/DDBJ whole genome shotgun (WGS) entry which is preliminary data.</text>
</comment>
<name>A0ABU7VPF2_9BACL</name>